<evidence type="ECO:0000256" key="2">
    <source>
        <dbReference type="ARBA" id="ARBA00006003"/>
    </source>
</evidence>
<evidence type="ECO:0000256" key="4">
    <source>
        <dbReference type="ARBA" id="ARBA00022679"/>
    </source>
</evidence>
<gene>
    <name evidence="12" type="ORF">Bca52824_079400</name>
</gene>
<name>A0A8X7U1W7_BRACI</name>
<evidence type="ECO:0000256" key="1">
    <source>
        <dbReference type="ARBA" id="ARBA00004323"/>
    </source>
</evidence>
<comment type="caution">
    <text evidence="12">The sequence shown here is derived from an EMBL/GenBank/DDBJ whole genome shotgun (WGS) entry which is preliminary data.</text>
</comment>
<dbReference type="PANTHER" id="PTHR47486">
    <property type="entry name" value="SIALYLTRANSFERASE-LIKE PROTEIN 1"/>
    <property type="match status" value="1"/>
</dbReference>
<accession>A0A8X7U1W7</accession>
<keyword evidence="10" id="KW-0325">Glycoprotein</keyword>
<keyword evidence="7 11" id="KW-1133">Transmembrane helix</keyword>
<evidence type="ECO:0000256" key="11">
    <source>
        <dbReference type="SAM" id="Phobius"/>
    </source>
</evidence>
<dbReference type="AlphaFoldDB" id="A0A8X7U1W7"/>
<evidence type="ECO:0000256" key="5">
    <source>
        <dbReference type="ARBA" id="ARBA00022692"/>
    </source>
</evidence>
<protein>
    <recommendedName>
        <fullName evidence="14">Sialyltransferase-like protein 1</fullName>
    </recommendedName>
</protein>
<evidence type="ECO:0000256" key="7">
    <source>
        <dbReference type="ARBA" id="ARBA00022989"/>
    </source>
</evidence>
<dbReference type="GO" id="GO:0009860">
    <property type="term" value="P:pollen tube growth"/>
    <property type="evidence" value="ECO:0007669"/>
    <property type="project" value="InterPro"/>
</dbReference>
<dbReference type="GO" id="GO:0009846">
    <property type="term" value="P:pollen germination"/>
    <property type="evidence" value="ECO:0007669"/>
    <property type="project" value="InterPro"/>
</dbReference>
<organism evidence="12 13">
    <name type="scientific">Brassica carinata</name>
    <name type="common">Ethiopian mustard</name>
    <name type="synonym">Abyssinian cabbage</name>
    <dbReference type="NCBI Taxonomy" id="52824"/>
    <lineage>
        <taxon>Eukaryota</taxon>
        <taxon>Viridiplantae</taxon>
        <taxon>Streptophyta</taxon>
        <taxon>Embryophyta</taxon>
        <taxon>Tracheophyta</taxon>
        <taxon>Spermatophyta</taxon>
        <taxon>Magnoliopsida</taxon>
        <taxon>eudicotyledons</taxon>
        <taxon>Gunneridae</taxon>
        <taxon>Pentapetalae</taxon>
        <taxon>rosids</taxon>
        <taxon>malvids</taxon>
        <taxon>Brassicales</taxon>
        <taxon>Brassicaceae</taxon>
        <taxon>Brassiceae</taxon>
        <taxon>Brassica</taxon>
    </lineage>
</organism>
<evidence type="ECO:0000256" key="3">
    <source>
        <dbReference type="ARBA" id="ARBA00022676"/>
    </source>
</evidence>
<reference evidence="12 13" key="1">
    <citation type="submission" date="2020-02" db="EMBL/GenBank/DDBJ databases">
        <authorList>
            <person name="Ma Q."/>
            <person name="Huang Y."/>
            <person name="Song X."/>
            <person name="Pei D."/>
        </authorList>
    </citation>
    <scope>NUCLEOTIDE SEQUENCE [LARGE SCALE GENOMIC DNA]</scope>
    <source>
        <strain evidence="12">Sxm20200214</strain>
        <tissue evidence="12">Leaf</tissue>
    </source>
</reference>
<dbReference type="InterPro" id="IPR038578">
    <property type="entry name" value="GT29-like_sf"/>
</dbReference>
<evidence type="ECO:0000313" key="12">
    <source>
        <dbReference type="EMBL" id="KAG2260106.1"/>
    </source>
</evidence>
<keyword evidence="9 11" id="KW-0472">Membrane</keyword>
<dbReference type="InterPro" id="IPR001675">
    <property type="entry name" value="Glyco_trans_29"/>
</dbReference>
<dbReference type="GO" id="GO:0008373">
    <property type="term" value="F:sialyltransferase activity"/>
    <property type="evidence" value="ECO:0007669"/>
    <property type="project" value="InterPro"/>
</dbReference>
<dbReference type="GO" id="GO:0000139">
    <property type="term" value="C:Golgi membrane"/>
    <property type="evidence" value="ECO:0007669"/>
    <property type="project" value="UniProtKB-SubCell"/>
</dbReference>
<comment type="subcellular location">
    <subcellularLocation>
        <location evidence="1">Golgi apparatus membrane</location>
        <topology evidence="1">Single-pass type II membrane protein</topology>
    </subcellularLocation>
</comment>
<comment type="similarity">
    <text evidence="2">Belongs to the glycosyltransferase 29 family.</text>
</comment>
<evidence type="ECO:0008006" key="14">
    <source>
        <dbReference type="Google" id="ProtNLM"/>
    </source>
</evidence>
<dbReference type="Proteomes" id="UP000886595">
    <property type="component" value="Unassembled WGS sequence"/>
</dbReference>
<keyword evidence="6" id="KW-0735">Signal-anchor</keyword>
<dbReference type="InterPro" id="IPR044782">
    <property type="entry name" value="SIA1/STLP5"/>
</dbReference>
<dbReference type="Pfam" id="PF00777">
    <property type="entry name" value="Glyco_transf_29"/>
    <property type="match status" value="1"/>
</dbReference>
<dbReference type="OrthoDB" id="10264956at2759"/>
<evidence type="ECO:0000256" key="10">
    <source>
        <dbReference type="ARBA" id="ARBA00023180"/>
    </source>
</evidence>
<evidence type="ECO:0000313" key="13">
    <source>
        <dbReference type="Proteomes" id="UP000886595"/>
    </source>
</evidence>
<evidence type="ECO:0000256" key="9">
    <source>
        <dbReference type="ARBA" id="ARBA00023136"/>
    </source>
</evidence>
<dbReference type="PANTHER" id="PTHR47486:SF1">
    <property type="entry name" value="SIALYLTRANSFERASE-LIKE PROTEIN 1"/>
    <property type="match status" value="1"/>
</dbReference>
<keyword evidence="3" id="KW-0328">Glycosyltransferase</keyword>
<sequence length="418" mass="47997">MRSHHQGGRSKLTVLQLLCAVAVFSVLLFTIQSSFFSDNANRKVNILRPEDIQILSEFQSSVQQCVRDRGLGLSAHIIDHCNLILKFPQGTNSTWYNAQFKIFEPLEFKYNVCEAVLLWEQYRNMTTVLTREYLDVRPNGWLDYAAMRIAQLGADKCYNRTLCEEHLNVILPAKPPFHPRQFHKCAVVGNSGDLLKTEFGEEIDSHDAVFRDNEAPVNEKYAKYVGVKRDFRLVVRGAARNMVKILNGSDNEVLIIKSVTHRDFNEMIKTIPNPVYLFQGIVLRRGNPDPFPMRSERKEDWSSVPSREMITRAHASALRLQRSQQTTSLKKDGLGQFGNCKVWGDADPRKGPVSGSPDMSEVRKKSDYKKWEVMPFKSLRKEARDHYVQMQGVSQYKMDGNKLDDLVCVRHRPLESET</sequence>
<proteinExistence type="inferred from homology"/>
<evidence type="ECO:0000256" key="6">
    <source>
        <dbReference type="ARBA" id="ARBA00022968"/>
    </source>
</evidence>
<dbReference type="Gene3D" id="3.90.1480.20">
    <property type="entry name" value="Glycosyl transferase family 29"/>
    <property type="match status" value="1"/>
</dbReference>
<dbReference type="EMBL" id="JAAMPC010000015">
    <property type="protein sequence ID" value="KAG2260106.1"/>
    <property type="molecule type" value="Genomic_DNA"/>
</dbReference>
<keyword evidence="5 11" id="KW-0812">Transmembrane</keyword>
<feature type="transmembrane region" description="Helical" evidence="11">
    <location>
        <begin position="12"/>
        <end position="31"/>
    </location>
</feature>
<keyword evidence="4" id="KW-0808">Transferase</keyword>
<evidence type="ECO:0000256" key="8">
    <source>
        <dbReference type="ARBA" id="ARBA00023034"/>
    </source>
</evidence>
<keyword evidence="13" id="KW-1185">Reference proteome</keyword>
<keyword evidence="8" id="KW-0333">Golgi apparatus</keyword>